<reference evidence="6 7" key="1">
    <citation type="submission" date="2019-09" db="EMBL/GenBank/DDBJ databases">
        <authorList>
            <person name="Wang X."/>
        </authorList>
    </citation>
    <scope>NUCLEOTIDE SEQUENCE [LARGE SCALE GENOMIC DNA]</scope>
    <source>
        <strain evidence="6 7">CICC 11023</strain>
    </source>
</reference>
<dbReference type="Gene3D" id="1.10.357.10">
    <property type="entry name" value="Tetracycline Repressor, domain 2"/>
    <property type="match status" value="1"/>
</dbReference>
<dbReference type="InterPro" id="IPR001647">
    <property type="entry name" value="HTH_TetR"/>
</dbReference>
<dbReference type="PANTHER" id="PTHR30055:SF234">
    <property type="entry name" value="HTH-TYPE TRANSCRIPTIONAL REGULATOR BETI"/>
    <property type="match status" value="1"/>
</dbReference>
<keyword evidence="1" id="KW-0805">Transcription regulation</keyword>
<evidence type="ECO:0000256" key="4">
    <source>
        <dbReference type="PROSITE-ProRule" id="PRU00335"/>
    </source>
</evidence>
<dbReference type="SUPFAM" id="SSF48498">
    <property type="entry name" value="Tetracyclin repressor-like, C-terminal domain"/>
    <property type="match status" value="1"/>
</dbReference>
<dbReference type="AlphaFoldDB" id="A0A5N0EHE8"/>
<evidence type="ECO:0000256" key="2">
    <source>
        <dbReference type="ARBA" id="ARBA00023125"/>
    </source>
</evidence>
<dbReference type="OrthoDB" id="5242485at2"/>
<feature type="DNA-binding region" description="H-T-H motif" evidence="4">
    <location>
        <begin position="49"/>
        <end position="68"/>
    </location>
</feature>
<protein>
    <submittedName>
        <fullName evidence="6">TetR/AcrR family transcriptional regulator</fullName>
    </submittedName>
</protein>
<organism evidence="6 7">
    <name type="scientific">Nocardia colli</name>
    <dbReference type="NCBI Taxonomy" id="2545717"/>
    <lineage>
        <taxon>Bacteria</taxon>
        <taxon>Bacillati</taxon>
        <taxon>Actinomycetota</taxon>
        <taxon>Actinomycetes</taxon>
        <taxon>Mycobacteriales</taxon>
        <taxon>Nocardiaceae</taxon>
        <taxon>Nocardia</taxon>
    </lineage>
</organism>
<dbReference type="InterPro" id="IPR036271">
    <property type="entry name" value="Tet_transcr_reg_TetR-rel_C_sf"/>
</dbReference>
<comment type="caution">
    <text evidence="6">The sequence shown here is derived from an EMBL/GenBank/DDBJ whole genome shotgun (WGS) entry which is preliminary data.</text>
</comment>
<evidence type="ECO:0000256" key="1">
    <source>
        <dbReference type="ARBA" id="ARBA00023015"/>
    </source>
</evidence>
<dbReference type="GO" id="GO:0000976">
    <property type="term" value="F:transcription cis-regulatory region binding"/>
    <property type="evidence" value="ECO:0007669"/>
    <property type="project" value="TreeGrafter"/>
</dbReference>
<keyword evidence="3" id="KW-0804">Transcription</keyword>
<dbReference type="Pfam" id="PF00440">
    <property type="entry name" value="TetR_N"/>
    <property type="match status" value="1"/>
</dbReference>
<dbReference type="InterPro" id="IPR009057">
    <property type="entry name" value="Homeodomain-like_sf"/>
</dbReference>
<name>A0A5N0EHE8_9NOCA</name>
<dbReference type="RefSeq" id="WP_150403254.1">
    <property type="nucleotide sequence ID" value="NZ_JBHJYQ010000024.1"/>
</dbReference>
<dbReference type="SUPFAM" id="SSF46689">
    <property type="entry name" value="Homeodomain-like"/>
    <property type="match status" value="1"/>
</dbReference>
<dbReference type="InterPro" id="IPR050109">
    <property type="entry name" value="HTH-type_TetR-like_transc_reg"/>
</dbReference>
<keyword evidence="7" id="KW-1185">Reference proteome</keyword>
<evidence type="ECO:0000313" key="7">
    <source>
        <dbReference type="Proteomes" id="UP000323876"/>
    </source>
</evidence>
<gene>
    <name evidence="6" type="ORF">F3087_18705</name>
</gene>
<sequence>MGLEAGVDRGRLPRGTHGMTPEAVAHSQRMRMFLGVLEAVAERGYGETTVGDIVARANVSRRTFYQLFRGRDDCFAEAFEAAVELVLGELDSSVRATPRAEWRALIRTTLETYLQVLADNGIYARALHIECLVAGPIVAQQRRQMKTLLAHRMRAAFRIGRSEGDIPVDIPTDIFDALIGAVDDRIRDCLEGPGAQALPSLGAHLYQITMALFGVPEWDA</sequence>
<dbReference type="PROSITE" id="PS50977">
    <property type="entry name" value="HTH_TETR_2"/>
    <property type="match status" value="1"/>
</dbReference>
<evidence type="ECO:0000259" key="5">
    <source>
        <dbReference type="PROSITE" id="PS50977"/>
    </source>
</evidence>
<proteinExistence type="predicted"/>
<evidence type="ECO:0000256" key="3">
    <source>
        <dbReference type="ARBA" id="ARBA00023163"/>
    </source>
</evidence>
<accession>A0A5N0EHE8</accession>
<keyword evidence="2 4" id="KW-0238">DNA-binding</keyword>
<dbReference type="EMBL" id="VXLC01000006">
    <property type="protein sequence ID" value="KAA8887684.1"/>
    <property type="molecule type" value="Genomic_DNA"/>
</dbReference>
<dbReference type="Proteomes" id="UP000323876">
    <property type="component" value="Unassembled WGS sequence"/>
</dbReference>
<dbReference type="PANTHER" id="PTHR30055">
    <property type="entry name" value="HTH-TYPE TRANSCRIPTIONAL REGULATOR RUTR"/>
    <property type="match status" value="1"/>
</dbReference>
<evidence type="ECO:0000313" key="6">
    <source>
        <dbReference type="EMBL" id="KAA8887684.1"/>
    </source>
</evidence>
<dbReference type="GO" id="GO:0003700">
    <property type="term" value="F:DNA-binding transcription factor activity"/>
    <property type="evidence" value="ECO:0007669"/>
    <property type="project" value="TreeGrafter"/>
</dbReference>
<feature type="domain" description="HTH tetR-type" evidence="5">
    <location>
        <begin position="26"/>
        <end position="86"/>
    </location>
</feature>